<dbReference type="Gene3D" id="3.30.920.30">
    <property type="entry name" value="Hypothetical protein"/>
    <property type="match status" value="1"/>
</dbReference>
<dbReference type="GO" id="GO:0016787">
    <property type="term" value="F:hydrolase activity"/>
    <property type="evidence" value="ECO:0007669"/>
    <property type="project" value="UniProtKB-KW"/>
</dbReference>
<evidence type="ECO:0000256" key="5">
    <source>
        <dbReference type="ARBA" id="ARBA00022801"/>
    </source>
</evidence>
<dbReference type="SUPFAM" id="SSF54786">
    <property type="entry name" value="YcfA/nrd intein domain"/>
    <property type="match status" value="1"/>
</dbReference>
<name>A0AAJ1AGW0_9BACT</name>
<evidence type="ECO:0000256" key="7">
    <source>
        <dbReference type="ARBA" id="ARBA00023016"/>
    </source>
</evidence>
<evidence type="ECO:0000313" key="9">
    <source>
        <dbReference type="Proteomes" id="UP001197609"/>
    </source>
</evidence>
<dbReference type="GO" id="GO:0003729">
    <property type="term" value="F:mRNA binding"/>
    <property type="evidence" value="ECO:0007669"/>
    <property type="project" value="InterPro"/>
</dbReference>
<keyword evidence="7" id="KW-0346">Stress response</keyword>
<dbReference type="Pfam" id="PF07927">
    <property type="entry name" value="HicA_toxin"/>
    <property type="match status" value="1"/>
</dbReference>
<accession>A0AAJ1AGW0</accession>
<comment type="caution">
    <text evidence="8">The sequence shown here is derived from an EMBL/GenBank/DDBJ whole genome shotgun (WGS) entry which is preliminary data.</text>
</comment>
<keyword evidence="6" id="KW-0694">RNA-binding</keyword>
<evidence type="ECO:0000256" key="4">
    <source>
        <dbReference type="ARBA" id="ARBA00022759"/>
    </source>
</evidence>
<dbReference type="InterPro" id="IPR038570">
    <property type="entry name" value="HicA_sf"/>
</dbReference>
<evidence type="ECO:0000256" key="2">
    <source>
        <dbReference type="ARBA" id="ARBA00022649"/>
    </source>
</evidence>
<protein>
    <submittedName>
        <fullName evidence="8">Type II toxin-antitoxin system HicA family toxin</fullName>
    </submittedName>
</protein>
<dbReference type="InterPro" id="IPR012933">
    <property type="entry name" value="HicA_mRNA_interferase"/>
</dbReference>
<dbReference type="AlphaFoldDB" id="A0AAJ1AGW0"/>
<keyword evidence="4" id="KW-0255">Endonuclease</keyword>
<keyword evidence="2" id="KW-1277">Toxin-antitoxin system</keyword>
<evidence type="ECO:0000313" key="8">
    <source>
        <dbReference type="EMBL" id="MBZ0159485.1"/>
    </source>
</evidence>
<evidence type="ECO:0000256" key="6">
    <source>
        <dbReference type="ARBA" id="ARBA00022884"/>
    </source>
</evidence>
<comment type="similarity">
    <text evidence="1">Belongs to the HicA mRNA interferase family.</text>
</comment>
<sequence>MAKPPVISGQEAGKAFAKLGFVYDHHRGSHMIYYHPSGRHLSIPDHNELDRGTLRKLIRYTGISVDEFRSLLQDS</sequence>
<proteinExistence type="inferred from homology"/>
<reference evidence="8 9" key="1">
    <citation type="journal article" date="2021" name="bioRxiv">
        <title>Unraveling nitrogen, sulfur and carbon metabolic pathways and microbial community transcriptional responses to substrate deprivation and toxicity stresses in a bioreactor mimicking anoxic brackish coastal sediment conditions.</title>
        <authorList>
            <person name="Martins P.D."/>
            <person name="Echeveste M.J."/>
            <person name="Arshad A."/>
            <person name="Kurth J."/>
            <person name="Ouboter H."/>
            <person name="Jetten M.S.M."/>
            <person name="Welte C.U."/>
        </authorList>
    </citation>
    <scope>NUCLEOTIDE SEQUENCE [LARGE SCALE GENOMIC DNA]</scope>
    <source>
        <strain evidence="8">MAG_38</strain>
    </source>
</reference>
<dbReference type="Proteomes" id="UP001197609">
    <property type="component" value="Unassembled WGS sequence"/>
</dbReference>
<evidence type="ECO:0000256" key="1">
    <source>
        <dbReference type="ARBA" id="ARBA00006620"/>
    </source>
</evidence>
<gene>
    <name evidence="8" type="ORF">K8G79_05045</name>
</gene>
<keyword evidence="5" id="KW-0378">Hydrolase</keyword>
<dbReference type="GO" id="GO:0004519">
    <property type="term" value="F:endonuclease activity"/>
    <property type="evidence" value="ECO:0007669"/>
    <property type="project" value="UniProtKB-KW"/>
</dbReference>
<keyword evidence="3" id="KW-0540">Nuclease</keyword>
<organism evidence="8 9">
    <name type="scientific">Candidatus Methylomirabilis tolerans</name>
    <dbReference type="NCBI Taxonomy" id="3123416"/>
    <lineage>
        <taxon>Bacteria</taxon>
        <taxon>Candidatus Methylomirabilota</taxon>
        <taxon>Candidatus Methylomirabilia</taxon>
        <taxon>Candidatus Methylomirabilales</taxon>
        <taxon>Candidatus Methylomirabilaceae</taxon>
        <taxon>Candidatus Methylomirabilis</taxon>
    </lineage>
</organism>
<dbReference type="EMBL" id="JAIOIU010000058">
    <property type="protein sequence ID" value="MBZ0159485.1"/>
    <property type="molecule type" value="Genomic_DNA"/>
</dbReference>
<evidence type="ECO:0000256" key="3">
    <source>
        <dbReference type="ARBA" id="ARBA00022722"/>
    </source>
</evidence>